<evidence type="ECO:0000313" key="3">
    <source>
        <dbReference type="Proteomes" id="UP000030700"/>
    </source>
</evidence>
<dbReference type="Proteomes" id="UP000030700">
    <property type="component" value="Unassembled WGS sequence"/>
</dbReference>
<dbReference type="EMBL" id="DF820459">
    <property type="protein sequence ID" value="GAK53425.1"/>
    <property type="molecule type" value="Genomic_DNA"/>
</dbReference>
<protein>
    <submittedName>
        <fullName evidence="2">Uncharacterized protein</fullName>
    </submittedName>
</protein>
<keyword evidence="3" id="KW-1185">Reference proteome</keyword>
<keyword evidence="1" id="KW-0812">Transmembrane</keyword>
<gene>
    <name evidence="2" type="ORF">U14_04690</name>
</gene>
<sequence>MKVDIRSHATRLRVRRGGDLELTVGVVEPSAVRHPPVRGYLQRPLLKYTIGLPLLGMMLCAQFIRGCKEICVSGSCNSLIFGLMLLSFVVFFFYFLLLVQKRGGGFRPDTPTIVQRQIRLTGTEVMFPSVLVHQGQQTEFALAHIWDPQLFRRTRTPAPDRAQIEFTYAGQRIVTRFPILYDDAIVFLSVLSEVIAFRSTMIERLIFGNLPVSDADAPQTLRNPETATLRLPFQRLRQIVIDPGSYDFYQLERFLTYAVNVIGEDDLKRYVTVEIHGDETQLAPHVRNVLTNLCHTVTFTHKQAH</sequence>
<dbReference type="AlphaFoldDB" id="A0A0S6W592"/>
<name>A0A0S6W592_9BACT</name>
<reference evidence="2" key="1">
    <citation type="journal article" date="2015" name="PeerJ">
        <title>First genomic representation of candidate bacterial phylum KSB3 points to enhanced environmental sensing as a trigger of wastewater bulking.</title>
        <authorList>
            <person name="Sekiguchi Y."/>
            <person name="Ohashi A."/>
            <person name="Parks D.H."/>
            <person name="Yamauchi T."/>
            <person name="Tyson G.W."/>
            <person name="Hugenholtz P."/>
        </authorList>
    </citation>
    <scope>NUCLEOTIDE SEQUENCE [LARGE SCALE GENOMIC DNA]</scope>
</reference>
<organism evidence="2">
    <name type="scientific">Candidatus Moduliflexus flocculans</name>
    <dbReference type="NCBI Taxonomy" id="1499966"/>
    <lineage>
        <taxon>Bacteria</taxon>
        <taxon>Candidatus Moduliflexota</taxon>
        <taxon>Candidatus Moduliflexia</taxon>
        <taxon>Candidatus Moduliflexales</taxon>
        <taxon>Candidatus Moduliflexaceae</taxon>
    </lineage>
</organism>
<keyword evidence="1" id="KW-1133">Transmembrane helix</keyword>
<proteinExistence type="predicted"/>
<accession>A0A0S6W592</accession>
<keyword evidence="1" id="KW-0472">Membrane</keyword>
<evidence type="ECO:0000313" key="2">
    <source>
        <dbReference type="EMBL" id="GAK53425.1"/>
    </source>
</evidence>
<evidence type="ECO:0000256" key="1">
    <source>
        <dbReference type="SAM" id="Phobius"/>
    </source>
</evidence>
<feature type="transmembrane region" description="Helical" evidence="1">
    <location>
        <begin position="79"/>
        <end position="99"/>
    </location>
</feature>
<dbReference type="HOGENOM" id="CLU_911079_0_0_0"/>